<organism evidence="5 6">
    <name type="scientific">Brooklawnia cerclae</name>
    <dbReference type="NCBI Taxonomy" id="349934"/>
    <lineage>
        <taxon>Bacteria</taxon>
        <taxon>Bacillati</taxon>
        <taxon>Actinomycetota</taxon>
        <taxon>Actinomycetes</taxon>
        <taxon>Propionibacteriales</taxon>
        <taxon>Propionibacteriaceae</taxon>
        <taxon>Brooklawnia</taxon>
    </lineage>
</organism>
<dbReference type="SUPFAM" id="SSF46785">
    <property type="entry name" value="Winged helix' DNA-binding domain"/>
    <property type="match status" value="1"/>
</dbReference>
<evidence type="ECO:0000256" key="3">
    <source>
        <dbReference type="ARBA" id="ARBA00023163"/>
    </source>
</evidence>
<dbReference type="CDD" id="cd00090">
    <property type="entry name" value="HTH_ARSR"/>
    <property type="match status" value="1"/>
</dbReference>
<comment type="caution">
    <text evidence="5">The sequence shown here is derived from an EMBL/GenBank/DDBJ whole genome shotgun (WGS) entry which is preliminary data.</text>
</comment>
<dbReference type="InterPro" id="IPR011991">
    <property type="entry name" value="ArsR-like_HTH"/>
</dbReference>
<feature type="domain" description="HTH arsR-type" evidence="4">
    <location>
        <begin position="25"/>
        <end position="120"/>
    </location>
</feature>
<dbReference type="PROSITE" id="PS50987">
    <property type="entry name" value="HTH_ARSR_2"/>
    <property type="match status" value="1"/>
</dbReference>
<evidence type="ECO:0000313" key="6">
    <source>
        <dbReference type="Proteomes" id="UP000749311"/>
    </source>
</evidence>
<dbReference type="PANTHER" id="PTHR33154:SF18">
    <property type="entry name" value="ARSENICAL RESISTANCE OPERON REPRESSOR"/>
    <property type="match status" value="1"/>
</dbReference>
<dbReference type="NCBIfam" id="NF033788">
    <property type="entry name" value="HTH_metalloreg"/>
    <property type="match status" value="1"/>
</dbReference>
<keyword evidence="1" id="KW-0805">Transcription regulation</keyword>
<dbReference type="PANTHER" id="PTHR33154">
    <property type="entry name" value="TRANSCRIPTIONAL REGULATOR, ARSR FAMILY"/>
    <property type="match status" value="1"/>
</dbReference>
<dbReference type="InterPro" id="IPR018334">
    <property type="entry name" value="ArsR_HTH"/>
</dbReference>
<dbReference type="SMART" id="SM00418">
    <property type="entry name" value="HTH_ARSR"/>
    <property type="match status" value="1"/>
</dbReference>
<keyword evidence="6" id="KW-1185">Reference proteome</keyword>
<dbReference type="InterPro" id="IPR051081">
    <property type="entry name" value="HTH_MetalResp_TranReg"/>
</dbReference>
<dbReference type="Pfam" id="PF01022">
    <property type="entry name" value="HTH_5"/>
    <property type="match status" value="1"/>
</dbReference>
<dbReference type="Proteomes" id="UP000749311">
    <property type="component" value="Unassembled WGS sequence"/>
</dbReference>
<proteinExistence type="predicted"/>
<gene>
    <name evidence="5" type="ORF">FB473_000113</name>
</gene>
<dbReference type="InterPro" id="IPR036390">
    <property type="entry name" value="WH_DNA-bd_sf"/>
</dbReference>
<dbReference type="InterPro" id="IPR001845">
    <property type="entry name" value="HTH_ArsR_DNA-bd_dom"/>
</dbReference>
<protein>
    <submittedName>
        <fullName evidence="5">ArsR family transcriptional regulator</fullName>
    </submittedName>
</protein>
<reference evidence="5 6" key="1">
    <citation type="submission" date="2020-02" db="EMBL/GenBank/DDBJ databases">
        <title>Sequencing the genomes of 1000 actinobacteria strains.</title>
        <authorList>
            <person name="Klenk H.-P."/>
        </authorList>
    </citation>
    <scope>NUCLEOTIDE SEQUENCE [LARGE SCALE GENOMIC DNA]</scope>
    <source>
        <strain evidence="5 6">DSM 19609</strain>
    </source>
</reference>
<dbReference type="Gene3D" id="1.10.10.10">
    <property type="entry name" value="Winged helix-like DNA-binding domain superfamily/Winged helix DNA-binding domain"/>
    <property type="match status" value="1"/>
</dbReference>
<evidence type="ECO:0000256" key="1">
    <source>
        <dbReference type="ARBA" id="ARBA00023015"/>
    </source>
</evidence>
<dbReference type="RefSeq" id="WP_167163860.1">
    <property type="nucleotide sequence ID" value="NZ_BAAAOO010000012.1"/>
</dbReference>
<dbReference type="EMBL" id="JAAMOZ010000001">
    <property type="protein sequence ID" value="NIH55468.1"/>
    <property type="molecule type" value="Genomic_DNA"/>
</dbReference>
<dbReference type="InterPro" id="IPR036388">
    <property type="entry name" value="WH-like_DNA-bd_sf"/>
</dbReference>
<name>A0ABX0SAN7_9ACTN</name>
<evidence type="ECO:0000259" key="4">
    <source>
        <dbReference type="PROSITE" id="PS50987"/>
    </source>
</evidence>
<evidence type="ECO:0000256" key="2">
    <source>
        <dbReference type="ARBA" id="ARBA00023125"/>
    </source>
</evidence>
<dbReference type="PROSITE" id="PS00846">
    <property type="entry name" value="HTH_ARSR_1"/>
    <property type="match status" value="1"/>
</dbReference>
<evidence type="ECO:0000313" key="5">
    <source>
        <dbReference type="EMBL" id="NIH55468.1"/>
    </source>
</evidence>
<dbReference type="PRINTS" id="PR00778">
    <property type="entry name" value="HTHARSR"/>
</dbReference>
<keyword evidence="2" id="KW-0238">DNA-binding</keyword>
<sequence length="120" mass="12813">MPIALPTPVTKQDAVCCDSSPYMVPDPAASRDLALRLKALSDPTRLQLLELVAAHPGGRACICDLTEPLGVTQPTVSHHMKLLAEAGFVTREQRGKWAYYTIQPQALADVGRHVAGLGGV</sequence>
<keyword evidence="3" id="KW-0804">Transcription</keyword>
<accession>A0ABX0SAN7</accession>